<feature type="domain" description="HPt" evidence="3">
    <location>
        <begin position="19"/>
        <end position="115"/>
    </location>
</feature>
<comment type="caution">
    <text evidence="4">The sequence shown here is derived from an EMBL/GenBank/DDBJ whole genome shotgun (WGS) entry which is preliminary data.</text>
</comment>
<evidence type="ECO:0000256" key="2">
    <source>
        <dbReference type="PROSITE-ProRule" id="PRU00110"/>
    </source>
</evidence>
<dbReference type="RefSeq" id="WP_305975213.1">
    <property type="nucleotide sequence ID" value="NZ_JAPJDZ010000017.1"/>
</dbReference>
<evidence type="ECO:0000259" key="3">
    <source>
        <dbReference type="PROSITE" id="PS50894"/>
    </source>
</evidence>
<dbReference type="SUPFAM" id="SSF47226">
    <property type="entry name" value="Histidine-containing phosphotransfer domain, HPT domain"/>
    <property type="match status" value="1"/>
</dbReference>
<feature type="modified residue" description="Phosphohistidine" evidence="2">
    <location>
        <position position="58"/>
    </location>
</feature>
<evidence type="ECO:0000313" key="4">
    <source>
        <dbReference type="EMBL" id="MDP5136016.1"/>
    </source>
</evidence>
<keyword evidence="2" id="KW-0597">Phosphoprotein</keyword>
<dbReference type="EMBL" id="JAPJDZ010000017">
    <property type="protein sequence ID" value="MDP5136016.1"/>
    <property type="molecule type" value="Genomic_DNA"/>
</dbReference>
<dbReference type="Gene3D" id="1.20.120.160">
    <property type="entry name" value="HPT domain"/>
    <property type="match status" value="1"/>
</dbReference>
<keyword evidence="1" id="KW-0902">Two-component regulatory system</keyword>
<dbReference type="Proteomes" id="UP001231109">
    <property type="component" value="Unassembled WGS sequence"/>
</dbReference>
<evidence type="ECO:0000256" key="1">
    <source>
        <dbReference type="ARBA" id="ARBA00023012"/>
    </source>
</evidence>
<name>A0ABT9HY06_9GAMM</name>
<evidence type="ECO:0000313" key="5">
    <source>
        <dbReference type="Proteomes" id="UP001231109"/>
    </source>
</evidence>
<dbReference type="PROSITE" id="PS50894">
    <property type="entry name" value="HPT"/>
    <property type="match status" value="1"/>
</dbReference>
<organism evidence="4 5">
    <name type="scientific">Rheinheimera baltica</name>
    <dbReference type="NCBI Taxonomy" id="67576"/>
    <lineage>
        <taxon>Bacteria</taxon>
        <taxon>Pseudomonadati</taxon>
        <taxon>Pseudomonadota</taxon>
        <taxon>Gammaproteobacteria</taxon>
        <taxon>Chromatiales</taxon>
        <taxon>Chromatiaceae</taxon>
        <taxon>Rheinheimera</taxon>
    </lineage>
</organism>
<dbReference type="Pfam" id="PF01627">
    <property type="entry name" value="Hpt"/>
    <property type="match status" value="1"/>
</dbReference>
<sequence length="193" mass="21199">MTVINRARLESILLMSSQHAPQLLQMMQNLIDAAPQNIAKLEQYLASGDTENTQQLLHKIRGSYATIGADELAKQASALEQTSAGHKSISADTLQGFIKIYQQSCNELQSIIQLQSVQAAAQLDTLDAAQLMTLLETQNMTACNMVLQNKISLNQLMSEPDAKLFFHQVACLDFAKAAELLHRYMPNPPKSGG</sequence>
<keyword evidence="5" id="KW-1185">Reference proteome</keyword>
<reference evidence="4 5" key="1">
    <citation type="submission" date="2022-11" db="EMBL/GenBank/DDBJ databases">
        <title>Viruses from the air-sea interface of a natural surface slick.</title>
        <authorList>
            <person name="Rahlff J."/>
            <person name="Holmfeldt K."/>
        </authorList>
    </citation>
    <scope>NUCLEOTIDE SEQUENCE [LARGE SCALE GENOMIC DNA]</scope>
    <source>
        <strain evidence="4 5">SMS4</strain>
    </source>
</reference>
<gene>
    <name evidence="4" type="ORF">ORJ04_08655</name>
</gene>
<dbReference type="InterPro" id="IPR008207">
    <property type="entry name" value="Sig_transdc_His_kin_Hpt_dom"/>
</dbReference>
<accession>A0ABT9HY06</accession>
<dbReference type="InterPro" id="IPR036641">
    <property type="entry name" value="HPT_dom_sf"/>
</dbReference>
<proteinExistence type="predicted"/>
<protein>
    <submittedName>
        <fullName evidence="4">Hpt domain-containing protein</fullName>
    </submittedName>
</protein>